<dbReference type="EMBL" id="ML987194">
    <property type="protein sequence ID" value="KAF2249624.1"/>
    <property type="molecule type" value="Genomic_DNA"/>
</dbReference>
<evidence type="ECO:0000313" key="4">
    <source>
        <dbReference type="Proteomes" id="UP000800094"/>
    </source>
</evidence>
<feature type="domain" description="SAP" evidence="2">
    <location>
        <begin position="1"/>
        <end position="33"/>
    </location>
</feature>
<protein>
    <recommendedName>
        <fullName evidence="2">SAP domain-containing protein</fullName>
    </recommendedName>
</protein>
<organism evidence="3 4">
    <name type="scientific">Trematosphaeria pertusa</name>
    <dbReference type="NCBI Taxonomy" id="390896"/>
    <lineage>
        <taxon>Eukaryota</taxon>
        <taxon>Fungi</taxon>
        <taxon>Dikarya</taxon>
        <taxon>Ascomycota</taxon>
        <taxon>Pezizomycotina</taxon>
        <taxon>Dothideomycetes</taxon>
        <taxon>Pleosporomycetidae</taxon>
        <taxon>Pleosporales</taxon>
        <taxon>Massarineae</taxon>
        <taxon>Trematosphaeriaceae</taxon>
        <taxon>Trematosphaeria</taxon>
    </lineage>
</organism>
<feature type="compositionally biased region" description="Basic and acidic residues" evidence="1">
    <location>
        <begin position="25"/>
        <end position="40"/>
    </location>
</feature>
<feature type="region of interest" description="Disordered" evidence="1">
    <location>
        <begin position="1"/>
        <end position="313"/>
    </location>
</feature>
<keyword evidence="4" id="KW-1185">Reference proteome</keyword>
<dbReference type="SMART" id="SM00513">
    <property type="entry name" value="SAP"/>
    <property type="match status" value="1"/>
</dbReference>
<feature type="compositionally biased region" description="Acidic residues" evidence="1">
    <location>
        <begin position="234"/>
        <end position="243"/>
    </location>
</feature>
<feature type="compositionally biased region" description="Basic and acidic residues" evidence="1">
    <location>
        <begin position="259"/>
        <end position="282"/>
    </location>
</feature>
<feature type="compositionally biased region" description="Basic and acidic residues" evidence="1">
    <location>
        <begin position="111"/>
        <end position="148"/>
    </location>
</feature>
<gene>
    <name evidence="3" type="ORF">BU26DRAFT_603979</name>
</gene>
<feature type="compositionally biased region" description="Polar residues" evidence="1">
    <location>
        <begin position="204"/>
        <end position="217"/>
    </location>
</feature>
<sequence>MVTVPGLKEMLKRRGLNDAGNRNELVARLERADRVQDKEAGQGVGPDKSRTKLGVLGHGDGIALRAPGSRIRIQSESGAVMEAHRDDTVPPAQGGTEDHDNFGSRQQSQLKRRDAWEQRDREAYSERPQHDVEADDENHSRPPSRGESRLPNAGNSAAERGRPPFLTFMRSTIPFNLPFLPRQQPPQQQPTETTVATEMEIGKTETTVTQRIGPSGTSGEGHEEKRLKMGRVEEAEEEEEGGEQGDGGWMRKSKRVKRGRELGESRRGERGERKSDGGRREREEDEDEDRVMGDWGCERNVGGVGCSFADGTA</sequence>
<dbReference type="SUPFAM" id="SSF68906">
    <property type="entry name" value="SAP domain"/>
    <property type="match status" value="1"/>
</dbReference>
<evidence type="ECO:0000256" key="1">
    <source>
        <dbReference type="SAM" id="MobiDB-lite"/>
    </source>
</evidence>
<feature type="compositionally biased region" description="Basic and acidic residues" evidence="1">
    <location>
        <begin position="220"/>
        <end position="233"/>
    </location>
</feature>
<name>A0A6A6IGB2_9PLEO</name>
<dbReference type="Proteomes" id="UP000800094">
    <property type="component" value="Unassembled WGS sequence"/>
</dbReference>
<proteinExistence type="predicted"/>
<dbReference type="GeneID" id="54588812"/>
<evidence type="ECO:0000259" key="2">
    <source>
        <dbReference type="PROSITE" id="PS50800"/>
    </source>
</evidence>
<accession>A0A6A6IGB2</accession>
<reference evidence="3" key="1">
    <citation type="journal article" date="2020" name="Stud. Mycol.">
        <title>101 Dothideomycetes genomes: a test case for predicting lifestyles and emergence of pathogens.</title>
        <authorList>
            <person name="Haridas S."/>
            <person name="Albert R."/>
            <person name="Binder M."/>
            <person name="Bloem J."/>
            <person name="Labutti K."/>
            <person name="Salamov A."/>
            <person name="Andreopoulos B."/>
            <person name="Baker S."/>
            <person name="Barry K."/>
            <person name="Bills G."/>
            <person name="Bluhm B."/>
            <person name="Cannon C."/>
            <person name="Castanera R."/>
            <person name="Culley D."/>
            <person name="Daum C."/>
            <person name="Ezra D."/>
            <person name="Gonzalez J."/>
            <person name="Henrissat B."/>
            <person name="Kuo A."/>
            <person name="Liang C."/>
            <person name="Lipzen A."/>
            <person name="Lutzoni F."/>
            <person name="Magnuson J."/>
            <person name="Mondo S."/>
            <person name="Nolan M."/>
            <person name="Ohm R."/>
            <person name="Pangilinan J."/>
            <person name="Park H.-J."/>
            <person name="Ramirez L."/>
            <person name="Alfaro M."/>
            <person name="Sun H."/>
            <person name="Tritt A."/>
            <person name="Yoshinaga Y."/>
            <person name="Zwiers L.-H."/>
            <person name="Turgeon B."/>
            <person name="Goodwin S."/>
            <person name="Spatafora J."/>
            <person name="Crous P."/>
            <person name="Grigoriev I."/>
        </authorList>
    </citation>
    <scope>NUCLEOTIDE SEQUENCE</scope>
    <source>
        <strain evidence="3">CBS 122368</strain>
    </source>
</reference>
<dbReference type="RefSeq" id="XP_033684628.1">
    <property type="nucleotide sequence ID" value="XM_033835482.1"/>
</dbReference>
<dbReference type="InterPro" id="IPR003034">
    <property type="entry name" value="SAP_dom"/>
</dbReference>
<dbReference type="AlphaFoldDB" id="A0A6A6IGB2"/>
<dbReference type="Pfam" id="PF02037">
    <property type="entry name" value="SAP"/>
    <property type="match status" value="1"/>
</dbReference>
<dbReference type="Gene3D" id="1.10.720.30">
    <property type="entry name" value="SAP domain"/>
    <property type="match status" value="1"/>
</dbReference>
<dbReference type="InterPro" id="IPR036361">
    <property type="entry name" value="SAP_dom_sf"/>
</dbReference>
<evidence type="ECO:0000313" key="3">
    <source>
        <dbReference type="EMBL" id="KAF2249624.1"/>
    </source>
</evidence>
<dbReference type="PROSITE" id="PS50800">
    <property type="entry name" value="SAP"/>
    <property type="match status" value="1"/>
</dbReference>